<evidence type="ECO:0000256" key="2">
    <source>
        <dbReference type="ARBA" id="ARBA00022475"/>
    </source>
</evidence>
<accession>A0ABU6MLZ6</accession>
<evidence type="ECO:0000256" key="6">
    <source>
        <dbReference type="SAM" id="Phobius"/>
    </source>
</evidence>
<comment type="caution">
    <text evidence="7">The sequence shown here is derived from an EMBL/GenBank/DDBJ whole genome shotgun (WGS) entry which is preliminary data.</text>
</comment>
<keyword evidence="4 6" id="KW-1133">Transmembrane helix</keyword>
<feature type="transmembrane region" description="Helical" evidence="6">
    <location>
        <begin position="166"/>
        <end position="184"/>
    </location>
</feature>
<feature type="transmembrane region" description="Helical" evidence="6">
    <location>
        <begin position="135"/>
        <end position="160"/>
    </location>
</feature>
<comment type="subcellular location">
    <subcellularLocation>
        <location evidence="1">Cell membrane</location>
        <topology evidence="1">Multi-pass membrane protein</topology>
    </subcellularLocation>
</comment>
<dbReference type="PANTHER" id="PTHR23513:SF6">
    <property type="entry name" value="MAJOR FACILITATOR SUPERFAMILY ASSOCIATED DOMAIN-CONTAINING PROTEIN"/>
    <property type="match status" value="1"/>
</dbReference>
<dbReference type="CDD" id="cd06173">
    <property type="entry name" value="MFS_MefA_like"/>
    <property type="match status" value="1"/>
</dbReference>
<feature type="transmembrane region" description="Helical" evidence="6">
    <location>
        <begin position="44"/>
        <end position="65"/>
    </location>
</feature>
<gene>
    <name evidence="7" type="ORF">P4T90_21965</name>
</gene>
<dbReference type="PANTHER" id="PTHR23513">
    <property type="entry name" value="INTEGRAL MEMBRANE EFFLUX PROTEIN-RELATED"/>
    <property type="match status" value="1"/>
</dbReference>
<evidence type="ECO:0000313" key="8">
    <source>
        <dbReference type="Proteomes" id="UP001341444"/>
    </source>
</evidence>
<evidence type="ECO:0000256" key="5">
    <source>
        <dbReference type="ARBA" id="ARBA00023136"/>
    </source>
</evidence>
<evidence type="ECO:0000256" key="4">
    <source>
        <dbReference type="ARBA" id="ARBA00022989"/>
    </source>
</evidence>
<keyword evidence="5 6" id="KW-0472">Membrane</keyword>
<dbReference type="EMBL" id="JARMAB010000040">
    <property type="protein sequence ID" value="MED1205706.1"/>
    <property type="molecule type" value="Genomic_DNA"/>
</dbReference>
<feature type="transmembrane region" description="Helical" evidence="6">
    <location>
        <begin position="219"/>
        <end position="239"/>
    </location>
</feature>
<sequence>MDITKRRTSKESVLLLCGIGVSNMGDWIYLIALNLIVLDMTHSPFAVAVLYILKPAASIFANAWCGSLVDRVNKRRLMMVLDLLRAFLLLLLYVHPSLWLVYTIVFIVNMGGAAFKHGSMVYLTKLIPSHSRKRFNAIQSLIGSGAFLLGPAIAGMLFLISSPLNAILINAISFFISGCIMLMLPNVDEKGEDKPPERFSLALLKKDWQVVEGYFSRNIYFILIYGLFTFILTVMPSAIDSLEAAFSKQVLHLSNSRYGLLVSIAGIGFLAGSISNTALVKKIPLSILIGISPMFVSMGYFIYSISGSFLAAASGFFVLSFFQAYANTGILTFYQHYLPADIMGRAGSILDLVEGGLVMAVTLIIGTSAQWFSLRSVIIGGSVVMILAAFILSTACLKTLRQWFFLDSNTKEYRS</sequence>
<dbReference type="InterPro" id="IPR036259">
    <property type="entry name" value="MFS_trans_sf"/>
</dbReference>
<evidence type="ECO:0000313" key="7">
    <source>
        <dbReference type="EMBL" id="MED1205706.1"/>
    </source>
</evidence>
<proteinExistence type="predicted"/>
<feature type="transmembrane region" description="Helical" evidence="6">
    <location>
        <begin position="259"/>
        <end position="278"/>
    </location>
</feature>
<evidence type="ECO:0000256" key="3">
    <source>
        <dbReference type="ARBA" id="ARBA00022692"/>
    </source>
</evidence>
<dbReference type="Proteomes" id="UP001341444">
    <property type="component" value="Unassembled WGS sequence"/>
</dbReference>
<reference evidence="7 8" key="1">
    <citation type="submission" date="2023-03" db="EMBL/GenBank/DDBJ databases">
        <title>Bacillus Genome Sequencing.</title>
        <authorList>
            <person name="Dunlap C."/>
        </authorList>
    </citation>
    <scope>NUCLEOTIDE SEQUENCE [LARGE SCALE GENOMIC DNA]</scope>
    <source>
        <strain evidence="7 8">B-23453</strain>
    </source>
</reference>
<feature type="transmembrane region" description="Helical" evidence="6">
    <location>
        <begin position="346"/>
        <end position="365"/>
    </location>
</feature>
<keyword evidence="8" id="KW-1185">Reference proteome</keyword>
<dbReference type="InterPro" id="IPR011701">
    <property type="entry name" value="MFS"/>
</dbReference>
<dbReference type="Pfam" id="PF07690">
    <property type="entry name" value="MFS_1"/>
    <property type="match status" value="1"/>
</dbReference>
<name>A0ABU6MLZ6_9BACI</name>
<feature type="transmembrane region" description="Helical" evidence="6">
    <location>
        <begin position="377"/>
        <end position="397"/>
    </location>
</feature>
<protein>
    <submittedName>
        <fullName evidence="7">MFS transporter</fullName>
    </submittedName>
</protein>
<dbReference type="Gene3D" id="1.20.1250.20">
    <property type="entry name" value="MFS general substrate transporter like domains"/>
    <property type="match status" value="1"/>
</dbReference>
<feature type="transmembrane region" description="Helical" evidence="6">
    <location>
        <begin position="12"/>
        <end position="38"/>
    </location>
</feature>
<dbReference type="SUPFAM" id="SSF103473">
    <property type="entry name" value="MFS general substrate transporter"/>
    <property type="match status" value="1"/>
</dbReference>
<dbReference type="RefSeq" id="WP_066264233.1">
    <property type="nucleotide sequence ID" value="NZ_JARMAB010000040.1"/>
</dbReference>
<evidence type="ECO:0000256" key="1">
    <source>
        <dbReference type="ARBA" id="ARBA00004651"/>
    </source>
</evidence>
<keyword evidence="3 6" id="KW-0812">Transmembrane</keyword>
<organism evidence="7 8">
    <name type="scientific">Heyndrickxia acidicola</name>
    <dbReference type="NCBI Taxonomy" id="209389"/>
    <lineage>
        <taxon>Bacteria</taxon>
        <taxon>Bacillati</taxon>
        <taxon>Bacillota</taxon>
        <taxon>Bacilli</taxon>
        <taxon>Bacillales</taxon>
        <taxon>Bacillaceae</taxon>
        <taxon>Heyndrickxia</taxon>
    </lineage>
</organism>
<feature type="transmembrane region" description="Helical" evidence="6">
    <location>
        <begin position="309"/>
        <end position="334"/>
    </location>
</feature>
<keyword evidence="2" id="KW-1003">Cell membrane</keyword>